<dbReference type="PANTHER" id="PTHR42721">
    <property type="entry name" value="SUGAR HYDROLASE-RELATED"/>
    <property type="match status" value="1"/>
</dbReference>
<evidence type="ECO:0000256" key="2">
    <source>
        <dbReference type="ARBA" id="ARBA00022729"/>
    </source>
</evidence>
<dbReference type="EMBL" id="MCGH01000002">
    <property type="protein sequence ID" value="ODM05805.1"/>
    <property type="molecule type" value="Genomic_DNA"/>
</dbReference>
<dbReference type="InterPro" id="IPR017853">
    <property type="entry name" value="GH"/>
</dbReference>
<dbReference type="InterPro" id="IPR036881">
    <property type="entry name" value="Glyco_hydro_3_C_sf"/>
</dbReference>
<evidence type="ECO:0000256" key="3">
    <source>
        <dbReference type="ARBA" id="ARBA00022801"/>
    </source>
</evidence>
<keyword evidence="5" id="KW-0326">Glycosidase</keyword>
<dbReference type="GO" id="GO:0031222">
    <property type="term" value="P:arabinan catabolic process"/>
    <property type="evidence" value="ECO:0007669"/>
    <property type="project" value="TreeGrafter"/>
</dbReference>
<accession>A0A1E3AAK1</accession>
<comment type="similarity">
    <text evidence="1">Belongs to the glycosyl hydrolase 3 family.</text>
</comment>
<dbReference type="SUPFAM" id="SSF52279">
    <property type="entry name" value="Beta-D-glucan exohydrolase, C-terminal domain"/>
    <property type="match status" value="1"/>
</dbReference>
<dbReference type="GO" id="GO:0046556">
    <property type="term" value="F:alpha-L-arabinofuranosidase activity"/>
    <property type="evidence" value="ECO:0007669"/>
    <property type="project" value="TreeGrafter"/>
</dbReference>
<dbReference type="SMART" id="SM01217">
    <property type="entry name" value="Fn3_like"/>
    <property type="match status" value="1"/>
</dbReference>
<dbReference type="PRINTS" id="PR00133">
    <property type="entry name" value="GLHYDRLASE3"/>
</dbReference>
<dbReference type="Pfam" id="PF00933">
    <property type="entry name" value="Glyco_hydro_3"/>
    <property type="match status" value="1"/>
</dbReference>
<dbReference type="InterPro" id="IPR044993">
    <property type="entry name" value="BXL"/>
</dbReference>
<keyword evidence="3 5" id="KW-0378">Hydrolase</keyword>
<feature type="domain" description="Fibronectin type III-like" evidence="4">
    <location>
        <begin position="615"/>
        <end position="684"/>
    </location>
</feature>
<dbReference type="GO" id="GO:0009044">
    <property type="term" value="F:xylan 1,4-beta-xylosidase activity"/>
    <property type="evidence" value="ECO:0007669"/>
    <property type="project" value="UniProtKB-EC"/>
</dbReference>
<dbReference type="InterPro" id="IPR036962">
    <property type="entry name" value="Glyco_hydro_3_N_sf"/>
</dbReference>
<comment type="caution">
    <text evidence="5">The sequence shown here is derived from an EMBL/GenBank/DDBJ whole genome shotgun (WGS) entry which is preliminary data.</text>
</comment>
<evidence type="ECO:0000256" key="1">
    <source>
        <dbReference type="ARBA" id="ARBA00005336"/>
    </source>
</evidence>
<dbReference type="PATRIC" id="fig|1432052.4.peg.1890"/>
<dbReference type="Gene3D" id="3.20.20.300">
    <property type="entry name" value="Glycoside hydrolase, family 3, N-terminal domain"/>
    <property type="match status" value="1"/>
</dbReference>
<dbReference type="InterPro" id="IPR001764">
    <property type="entry name" value="Glyco_hydro_3_N"/>
</dbReference>
<sequence>MRNREWAKEKAHELVSQMTLEEKASQLRYDAPAIPRLGVPTYNWWNEALHGVARAGVATSFPQAIAMAAAFDDELLKTVGDAVAAEGRAKYNEYSRHDDRDIYKGLTFWSPNVNIFRDPRWGRGHETYGEDPYLTSRLGVAYVEGLQGSQDDDFMKTAACAKHFAVHSGPESVRHEFDAQASKKDMYETYLPAFEACVKEAGVEAVMGAYNRTNGEPCCGSPTLIQNILREEWDFQGHYVSDCWAIADFHMHHMVTKTPEESAALALKSGCDVNCGVTYLHLLKAYQQGLVTEEEITQAAERLFTTRFLLGCFDKNEYDDIPYEVVECKEHLELAQKMAKESMVLLKNDGILPLNKDGLKTIGVIGPNADSRTPLVGNYHGTSSRYITLLEGIQDFVGEDVRVYYSEGCHIYKDRVEGLGWKQDRISEALTVAEHSDVVVLCLGLDENLEGEEGDTGNSYASGDKKDLELPESQRELLEAVAGCGKPVVLCMMSGSAIDMQFAAEHVNAILQVWYPGARGGKAAAEILFGACSPSGKLPVTFYKDLEGFPAFEDYSMKGRTYRYLEKEPLYPFGYGLTYGQVCVKAAELTGAVEEGKELTIKAMVENSGKYDTDDVIQVYIKDLDSKNAVPNHSLCAFKRVSLKKGEKAEILLKVPYEALMAVDEEGKKYVDSSHFVLSVGTSQPDDRSISLTGTEPVKVEINLA</sequence>
<evidence type="ECO:0000259" key="4">
    <source>
        <dbReference type="SMART" id="SM01217"/>
    </source>
</evidence>
<dbReference type="InterPro" id="IPR013783">
    <property type="entry name" value="Ig-like_fold"/>
</dbReference>
<dbReference type="EC" id="3.2.1.37" evidence="5"/>
<organism evidence="5 6">
    <name type="scientific">Eisenbergiella tayi</name>
    <dbReference type="NCBI Taxonomy" id="1432052"/>
    <lineage>
        <taxon>Bacteria</taxon>
        <taxon>Bacillati</taxon>
        <taxon>Bacillota</taxon>
        <taxon>Clostridia</taxon>
        <taxon>Lachnospirales</taxon>
        <taxon>Lachnospiraceae</taxon>
        <taxon>Eisenbergiella</taxon>
    </lineage>
</organism>
<name>A0A1E3AAK1_9FIRM</name>
<evidence type="ECO:0000313" key="5">
    <source>
        <dbReference type="EMBL" id="ODM05805.1"/>
    </source>
</evidence>
<dbReference type="InterPro" id="IPR002772">
    <property type="entry name" value="Glyco_hydro_3_C"/>
</dbReference>
<protein>
    <submittedName>
        <fullName evidence="5">Xylan 1,4-beta-xylosidase</fullName>
        <ecNumber evidence="5">3.2.1.37</ecNumber>
    </submittedName>
</protein>
<gene>
    <name evidence="5" type="primary">xyl3A_3</name>
    <name evidence="5" type="ORF">BEI61_01694</name>
</gene>
<dbReference type="Gene3D" id="2.60.40.10">
    <property type="entry name" value="Immunoglobulins"/>
    <property type="match status" value="1"/>
</dbReference>
<dbReference type="AlphaFoldDB" id="A0A1E3AAK1"/>
<dbReference type="Gene3D" id="3.40.50.1700">
    <property type="entry name" value="Glycoside hydrolase family 3 C-terminal domain"/>
    <property type="match status" value="1"/>
</dbReference>
<dbReference type="PANTHER" id="PTHR42721:SF3">
    <property type="entry name" value="BETA-D-XYLOSIDASE 5-RELATED"/>
    <property type="match status" value="1"/>
</dbReference>
<dbReference type="Pfam" id="PF01915">
    <property type="entry name" value="Glyco_hydro_3_C"/>
    <property type="match status" value="1"/>
</dbReference>
<dbReference type="InterPro" id="IPR026891">
    <property type="entry name" value="Fn3-like"/>
</dbReference>
<keyword evidence="2" id="KW-0732">Signal</keyword>
<dbReference type="Pfam" id="PF14310">
    <property type="entry name" value="Fn3-like"/>
    <property type="match status" value="1"/>
</dbReference>
<dbReference type="RefSeq" id="WP_009251120.1">
    <property type="nucleotide sequence ID" value="NZ_BAABXS010000003.1"/>
</dbReference>
<reference evidence="5 6" key="1">
    <citation type="submission" date="2016-07" db="EMBL/GenBank/DDBJ databases">
        <title>Characterization of isolates of Eisenbergiella tayi derived from blood cultures, using whole genome sequencing.</title>
        <authorList>
            <person name="Burdz T."/>
            <person name="Wiebe D."/>
            <person name="Huynh C."/>
            <person name="Bernard K."/>
        </authorList>
    </citation>
    <scope>NUCLEOTIDE SEQUENCE [LARGE SCALE GENOMIC DNA]</scope>
    <source>
        <strain evidence="5 6">NML 110608</strain>
    </source>
</reference>
<evidence type="ECO:0000313" key="6">
    <source>
        <dbReference type="Proteomes" id="UP000094067"/>
    </source>
</evidence>
<dbReference type="Proteomes" id="UP000094067">
    <property type="component" value="Unassembled WGS sequence"/>
</dbReference>
<dbReference type="SUPFAM" id="SSF51445">
    <property type="entry name" value="(Trans)glycosidases"/>
    <property type="match status" value="1"/>
</dbReference>
<dbReference type="GO" id="GO:0045493">
    <property type="term" value="P:xylan catabolic process"/>
    <property type="evidence" value="ECO:0007669"/>
    <property type="project" value="InterPro"/>
</dbReference>
<proteinExistence type="inferred from homology"/>